<proteinExistence type="predicted"/>
<dbReference type="PRINTS" id="PR00625">
    <property type="entry name" value="JDOMAIN"/>
</dbReference>
<keyword evidence="4" id="KW-1185">Reference proteome</keyword>
<dbReference type="SUPFAM" id="SSF46565">
    <property type="entry name" value="Chaperone J-domain"/>
    <property type="match status" value="1"/>
</dbReference>
<sequence length="177" mass="20002">MSKARRSNDWGFPRWRGYGSGREATQVRLCDRHGCSDAGDCPAPKSPNSPERWYFCQKHAGEYNAGWDYFAGLDAEEAAQRESQENADNSGYKEAAHYGWGGSGDGTRSRDEMRALEVLGLDPDADIEAVKKAWRSKAKEVHPDVRPNDPEAAKAFQSFQLAYEVLRQAEERREWRG</sequence>
<dbReference type="RefSeq" id="WP_183616717.1">
    <property type="nucleotide sequence ID" value="NZ_JACIDY010000003.1"/>
</dbReference>
<dbReference type="InterPro" id="IPR036869">
    <property type="entry name" value="J_dom_sf"/>
</dbReference>
<dbReference type="SMART" id="SM00271">
    <property type="entry name" value="DnaJ"/>
    <property type="match status" value="1"/>
</dbReference>
<evidence type="ECO:0000259" key="2">
    <source>
        <dbReference type="PROSITE" id="PS50076"/>
    </source>
</evidence>
<dbReference type="PANTHER" id="PTHR44825">
    <property type="match status" value="1"/>
</dbReference>
<gene>
    <name evidence="3" type="ORF">GGR39_001706</name>
</gene>
<dbReference type="PANTHER" id="PTHR44825:SF1">
    <property type="entry name" value="DNAJ HOMOLOG SUBFAMILY C MEMBER 4"/>
    <property type="match status" value="1"/>
</dbReference>
<evidence type="ECO:0000256" key="1">
    <source>
        <dbReference type="SAM" id="MobiDB-lite"/>
    </source>
</evidence>
<feature type="domain" description="J" evidence="2">
    <location>
        <begin position="114"/>
        <end position="177"/>
    </location>
</feature>
<dbReference type="Pfam" id="PF00226">
    <property type="entry name" value="DnaJ"/>
    <property type="match status" value="1"/>
</dbReference>
<dbReference type="Gene3D" id="1.10.287.110">
    <property type="entry name" value="DnaJ domain"/>
    <property type="match status" value="1"/>
</dbReference>
<dbReference type="InterPro" id="IPR001623">
    <property type="entry name" value="DnaJ_domain"/>
</dbReference>
<accession>A0A7W6BY27</accession>
<comment type="caution">
    <text evidence="3">The sequence shown here is derived from an EMBL/GenBank/DDBJ whole genome shotgun (WGS) entry which is preliminary data.</text>
</comment>
<evidence type="ECO:0000313" key="4">
    <source>
        <dbReference type="Proteomes" id="UP000561459"/>
    </source>
</evidence>
<dbReference type="CDD" id="cd06257">
    <property type="entry name" value="DnaJ"/>
    <property type="match status" value="1"/>
</dbReference>
<dbReference type="Proteomes" id="UP000561459">
    <property type="component" value="Unassembled WGS sequence"/>
</dbReference>
<dbReference type="PROSITE" id="PS50076">
    <property type="entry name" value="DNAJ_2"/>
    <property type="match status" value="1"/>
</dbReference>
<dbReference type="EMBL" id="JACIDY010000003">
    <property type="protein sequence ID" value="MBB3940056.1"/>
    <property type="molecule type" value="Genomic_DNA"/>
</dbReference>
<evidence type="ECO:0000313" key="3">
    <source>
        <dbReference type="EMBL" id="MBB3940056.1"/>
    </source>
</evidence>
<organism evidence="3 4">
    <name type="scientific">Novosphingobium fluoreni</name>
    <dbReference type="NCBI Taxonomy" id="1391222"/>
    <lineage>
        <taxon>Bacteria</taxon>
        <taxon>Pseudomonadati</taxon>
        <taxon>Pseudomonadota</taxon>
        <taxon>Alphaproteobacteria</taxon>
        <taxon>Sphingomonadales</taxon>
        <taxon>Sphingomonadaceae</taxon>
        <taxon>Novosphingobium</taxon>
    </lineage>
</organism>
<reference evidence="3 4" key="1">
    <citation type="submission" date="2020-08" db="EMBL/GenBank/DDBJ databases">
        <title>Genomic Encyclopedia of Type Strains, Phase IV (KMG-IV): sequencing the most valuable type-strain genomes for metagenomic binning, comparative biology and taxonomic classification.</title>
        <authorList>
            <person name="Goeker M."/>
        </authorList>
    </citation>
    <scope>NUCLEOTIDE SEQUENCE [LARGE SCALE GENOMIC DNA]</scope>
    <source>
        <strain evidence="3 4">DSM 27568</strain>
    </source>
</reference>
<name>A0A7W6BY27_9SPHN</name>
<dbReference type="AlphaFoldDB" id="A0A7W6BY27"/>
<dbReference type="InterPro" id="IPR052763">
    <property type="entry name" value="DnaJ_C4"/>
</dbReference>
<protein>
    <recommendedName>
        <fullName evidence="2">J domain-containing protein</fullName>
    </recommendedName>
</protein>
<feature type="region of interest" description="Disordered" evidence="1">
    <location>
        <begin position="78"/>
        <end position="107"/>
    </location>
</feature>